<keyword evidence="4 7" id="KW-0812">Transmembrane</keyword>
<evidence type="ECO:0000313" key="8">
    <source>
        <dbReference type="EMBL" id="OEG69907.1"/>
    </source>
</evidence>
<feature type="transmembrane region" description="Helical" evidence="7">
    <location>
        <begin position="90"/>
        <end position="107"/>
    </location>
</feature>
<keyword evidence="9" id="KW-1185">Reference proteome</keyword>
<dbReference type="GO" id="GO:0042158">
    <property type="term" value="P:lipoprotein biosynthetic process"/>
    <property type="evidence" value="ECO:0007669"/>
    <property type="project" value="UniProtKB-UniRule"/>
</dbReference>
<evidence type="ECO:0000256" key="3">
    <source>
        <dbReference type="ARBA" id="ARBA00022679"/>
    </source>
</evidence>
<dbReference type="InterPro" id="IPR001640">
    <property type="entry name" value="Lgt"/>
</dbReference>
<dbReference type="AlphaFoldDB" id="A0A1E5IHD6"/>
<dbReference type="PANTHER" id="PTHR30589:SF0">
    <property type="entry name" value="PHOSPHATIDYLGLYCEROL--PROLIPOPROTEIN DIACYLGLYCERYL TRANSFERASE"/>
    <property type="match status" value="1"/>
</dbReference>
<keyword evidence="3 7" id="KW-0808">Transferase</keyword>
<reference evidence="8 9" key="1">
    <citation type="submission" date="2015-11" db="EMBL/GenBank/DDBJ databases">
        <title>Evidence for parallel genomic evolution in an endosymbiosis of termite gut flagellates.</title>
        <authorList>
            <person name="Zheng H."/>
        </authorList>
    </citation>
    <scope>NUCLEOTIDE SEQUENCE [LARGE SCALE GENOMIC DNA]</scope>
    <source>
        <strain evidence="8 9">CET450</strain>
    </source>
</reference>
<dbReference type="Proteomes" id="UP000095237">
    <property type="component" value="Unassembled WGS sequence"/>
</dbReference>
<feature type="transmembrane region" description="Helical" evidence="7">
    <location>
        <begin position="196"/>
        <end position="214"/>
    </location>
</feature>
<proteinExistence type="inferred from homology"/>
<feature type="binding site" evidence="7">
    <location>
        <position position="133"/>
    </location>
    <ligand>
        <name>a 1,2-diacyl-sn-glycero-3-phospho-(1'-sn-glycerol)</name>
        <dbReference type="ChEBI" id="CHEBI:64716"/>
    </ligand>
</feature>
<comment type="pathway">
    <text evidence="7">Protein modification; lipoprotein biosynthesis (diacylglyceryl transfer).</text>
</comment>
<dbReference type="UniPathway" id="UPA00664"/>
<dbReference type="HAMAP" id="MF_01147">
    <property type="entry name" value="Lgt"/>
    <property type="match status" value="1"/>
</dbReference>
<dbReference type="NCBIfam" id="TIGR00544">
    <property type="entry name" value="lgt"/>
    <property type="match status" value="1"/>
</dbReference>
<evidence type="ECO:0000256" key="6">
    <source>
        <dbReference type="ARBA" id="ARBA00023136"/>
    </source>
</evidence>
<dbReference type="PANTHER" id="PTHR30589">
    <property type="entry name" value="PROLIPOPROTEIN DIACYLGLYCERYL TRANSFERASE"/>
    <property type="match status" value="1"/>
</dbReference>
<keyword evidence="2 7" id="KW-1003">Cell membrane</keyword>
<evidence type="ECO:0000256" key="7">
    <source>
        <dbReference type="HAMAP-Rule" id="MF_01147"/>
    </source>
</evidence>
<feature type="transmembrane region" description="Helical" evidence="7">
    <location>
        <begin position="48"/>
        <end position="70"/>
    </location>
</feature>
<evidence type="ECO:0000256" key="1">
    <source>
        <dbReference type="ARBA" id="ARBA00007150"/>
    </source>
</evidence>
<feature type="transmembrane region" description="Helical" evidence="7">
    <location>
        <begin position="226"/>
        <end position="247"/>
    </location>
</feature>
<dbReference type="Pfam" id="PF01790">
    <property type="entry name" value="LGT"/>
    <property type="match status" value="1"/>
</dbReference>
<protein>
    <recommendedName>
        <fullName evidence="7">Phosphatidylglycerol--prolipoprotein diacylglyceryl transferase</fullName>
        <ecNumber evidence="7">2.5.1.145</ecNumber>
    </recommendedName>
</protein>
<gene>
    <name evidence="7" type="primary">lgt</name>
    <name evidence="8" type="ORF">ATZ36_07110</name>
</gene>
<organism evidence="8 9">
    <name type="scientific">Endomicrobium trichonymphae</name>
    <dbReference type="NCBI Taxonomy" id="1408204"/>
    <lineage>
        <taxon>Bacteria</taxon>
        <taxon>Pseudomonadati</taxon>
        <taxon>Elusimicrobiota</taxon>
        <taxon>Endomicrobiia</taxon>
        <taxon>Endomicrobiales</taxon>
        <taxon>Endomicrobiaceae</taxon>
        <taxon>Candidatus Endomicrobiellum</taxon>
    </lineage>
</organism>
<feature type="transmembrane region" description="Helical" evidence="7">
    <location>
        <begin position="13"/>
        <end position="36"/>
    </location>
</feature>
<sequence>MHPILFTFGNFTIYTYGFFVATAFAVAIFYLLHLITKSKEKIISQDDLYSLVMYIMIFGVVGARLFFVFTDLKEFILYPLSIFKIWQGGLVYYGGFIAVIIFAYVYAKRKKIHLLKLGDFFAPALALGHALGRIGCFFSGCCYGKESSLPWSVVFINEHSLAVRGKPLHPTQLYEAFANLLLFVFLHFYSKKEHKLGVSFAVYITGYAVLRFIIEFFRGDYRGVQYFGFSVSQIISVFLFAAGVFIICRKK</sequence>
<evidence type="ECO:0000256" key="4">
    <source>
        <dbReference type="ARBA" id="ARBA00022692"/>
    </source>
</evidence>
<comment type="subcellular location">
    <subcellularLocation>
        <location evidence="7">Cell membrane</location>
        <topology evidence="7">Multi-pass membrane protein</topology>
    </subcellularLocation>
</comment>
<evidence type="ECO:0000256" key="2">
    <source>
        <dbReference type="ARBA" id="ARBA00022475"/>
    </source>
</evidence>
<dbReference type="GO" id="GO:0005886">
    <property type="term" value="C:plasma membrane"/>
    <property type="evidence" value="ECO:0007669"/>
    <property type="project" value="UniProtKB-SubCell"/>
</dbReference>
<comment type="catalytic activity">
    <reaction evidence="7">
        <text>L-cysteinyl-[prolipoprotein] + a 1,2-diacyl-sn-glycero-3-phospho-(1'-sn-glycerol) = an S-1,2-diacyl-sn-glyceryl-L-cysteinyl-[prolipoprotein] + sn-glycerol 1-phosphate + H(+)</text>
        <dbReference type="Rhea" id="RHEA:56712"/>
        <dbReference type="Rhea" id="RHEA-COMP:14679"/>
        <dbReference type="Rhea" id="RHEA-COMP:14680"/>
        <dbReference type="ChEBI" id="CHEBI:15378"/>
        <dbReference type="ChEBI" id="CHEBI:29950"/>
        <dbReference type="ChEBI" id="CHEBI:57685"/>
        <dbReference type="ChEBI" id="CHEBI:64716"/>
        <dbReference type="ChEBI" id="CHEBI:140658"/>
        <dbReference type="EC" id="2.5.1.145"/>
    </reaction>
</comment>
<name>A0A1E5IHD6_ENDTX</name>
<keyword evidence="5 7" id="KW-1133">Transmembrane helix</keyword>
<evidence type="ECO:0000256" key="5">
    <source>
        <dbReference type="ARBA" id="ARBA00022989"/>
    </source>
</evidence>
<accession>A0A1E5IHD6</accession>
<comment type="function">
    <text evidence="7">Catalyzes the transfer of the diacylglyceryl group from phosphatidylglycerol to the sulfhydryl group of the N-terminal cysteine of a prolipoprotein, the first step in the formation of mature lipoproteins.</text>
</comment>
<comment type="caution">
    <text evidence="8">The sequence shown here is derived from an EMBL/GenBank/DDBJ whole genome shotgun (WGS) entry which is preliminary data.</text>
</comment>
<evidence type="ECO:0000313" key="9">
    <source>
        <dbReference type="Proteomes" id="UP000095237"/>
    </source>
</evidence>
<keyword evidence="6 7" id="KW-0472">Membrane</keyword>
<dbReference type="EC" id="2.5.1.145" evidence="7"/>
<comment type="similarity">
    <text evidence="1 7">Belongs to the Lgt family.</text>
</comment>
<dbReference type="EMBL" id="LNVX01000533">
    <property type="protein sequence ID" value="OEG69907.1"/>
    <property type="molecule type" value="Genomic_DNA"/>
</dbReference>
<dbReference type="GO" id="GO:0008961">
    <property type="term" value="F:phosphatidylglycerol-prolipoprotein diacylglyceryl transferase activity"/>
    <property type="evidence" value="ECO:0007669"/>
    <property type="project" value="UniProtKB-UniRule"/>
</dbReference>